<evidence type="ECO:0000313" key="11">
    <source>
        <dbReference type="Proteomes" id="UP000548423"/>
    </source>
</evidence>
<comment type="subcellular location">
    <subcellularLocation>
        <location evidence="1">Membrane</location>
        <topology evidence="1">Lipid-anchor</topology>
    </subcellularLocation>
</comment>
<dbReference type="Proteomes" id="UP000548423">
    <property type="component" value="Unassembled WGS sequence"/>
</dbReference>
<evidence type="ECO:0000256" key="3">
    <source>
        <dbReference type="ARBA" id="ARBA00022544"/>
    </source>
</evidence>
<dbReference type="Gene3D" id="3.30.300.210">
    <property type="entry name" value="Nutrient germinant receptor protein C, domain 3"/>
    <property type="match status" value="1"/>
</dbReference>
<dbReference type="PROSITE" id="PS51257">
    <property type="entry name" value="PROKAR_LIPOPROTEIN"/>
    <property type="match status" value="1"/>
</dbReference>
<dbReference type="Pfam" id="PF05504">
    <property type="entry name" value="Spore_GerAC"/>
    <property type="match status" value="1"/>
</dbReference>
<accession>A0A852TFH3</accession>
<reference evidence="11" key="2">
    <citation type="submission" date="2020-08" db="EMBL/GenBank/DDBJ databases">
        <title>The Agave Microbiome: Exploring the role of microbial communities in plant adaptations to desert environments.</title>
        <authorList>
            <person name="Partida-Martinez L.P."/>
        </authorList>
    </citation>
    <scope>NUCLEOTIDE SEQUENCE [LARGE SCALE GENOMIC DNA]</scope>
    <source>
        <strain evidence="11">AT2.8</strain>
    </source>
</reference>
<dbReference type="InterPro" id="IPR008844">
    <property type="entry name" value="Spore_GerAC-like"/>
</dbReference>
<protein>
    <submittedName>
        <fullName evidence="10">Ger(X)C family germination protein</fullName>
    </submittedName>
</protein>
<reference evidence="11" key="1">
    <citation type="submission" date="2020-07" db="EMBL/GenBank/DDBJ databases">
        <authorList>
            <person name="Partida-Martinez L."/>
            <person name="Huntemann M."/>
            <person name="Clum A."/>
            <person name="Wang J."/>
            <person name="Palaniappan K."/>
            <person name="Ritter S."/>
            <person name="Chen I.-M."/>
            <person name="Stamatis D."/>
            <person name="Reddy T."/>
            <person name="O'Malley R."/>
            <person name="Daum C."/>
            <person name="Shapiro N."/>
            <person name="Ivanova N."/>
            <person name="Kyrpides N."/>
            <person name="Woyke T."/>
        </authorList>
    </citation>
    <scope>NUCLEOTIDE SEQUENCE [LARGE SCALE GENOMIC DNA]</scope>
    <source>
        <strain evidence="11">AT2.8</strain>
    </source>
</reference>
<dbReference type="InterPro" id="IPR038501">
    <property type="entry name" value="Spore_GerAC_C_sf"/>
</dbReference>
<keyword evidence="6" id="KW-0564">Palmitate</keyword>
<feature type="domain" description="Spore germination protein N-terminal" evidence="9">
    <location>
        <begin position="26"/>
        <end position="222"/>
    </location>
</feature>
<dbReference type="InterPro" id="IPR057336">
    <property type="entry name" value="GerAC_N"/>
</dbReference>
<dbReference type="NCBIfam" id="TIGR02887">
    <property type="entry name" value="spore_ger_x_C"/>
    <property type="match status" value="1"/>
</dbReference>
<keyword evidence="5" id="KW-0472">Membrane</keyword>
<dbReference type="EMBL" id="JACCBX010000007">
    <property type="protein sequence ID" value="NYE06839.1"/>
    <property type="molecule type" value="Genomic_DNA"/>
</dbReference>
<evidence type="ECO:0000256" key="4">
    <source>
        <dbReference type="ARBA" id="ARBA00022729"/>
    </source>
</evidence>
<evidence type="ECO:0000259" key="8">
    <source>
        <dbReference type="Pfam" id="PF05504"/>
    </source>
</evidence>
<evidence type="ECO:0000256" key="6">
    <source>
        <dbReference type="ARBA" id="ARBA00023139"/>
    </source>
</evidence>
<comment type="caution">
    <text evidence="10">The sequence shown here is derived from an EMBL/GenBank/DDBJ whole genome shotgun (WGS) entry which is preliminary data.</text>
</comment>
<feature type="domain" description="Spore germination GerAC-like C-terminal" evidence="8">
    <location>
        <begin position="232"/>
        <end position="401"/>
    </location>
</feature>
<keyword evidence="4" id="KW-0732">Signal</keyword>
<dbReference type="GO" id="GO:0009847">
    <property type="term" value="P:spore germination"/>
    <property type="evidence" value="ECO:0007669"/>
    <property type="project" value="InterPro"/>
</dbReference>
<comment type="similarity">
    <text evidence="2">Belongs to the GerABKC lipoprotein family.</text>
</comment>
<sequence length="405" mass="45483">MWLNHRKLIIIMFSILIPLFLSGCWDSREIEKRANVLAIGVDIASEEDRKKEDEISHLSKEFPTPDEEMIKVTAQIAVPGEIPLGPQQPGGSAKPVLVVEVVGHSFQDAMLNLQQEVANELFLGHLRIIVFSEDIARSGTSRFNDFLRRNPEIRRTASLVVSKEPASKYMNITPELERIPSLYLAELVDNLTALGKFPPSFIGLFWTIYSSKGQDPYLPYLELKGKSAIQLNGLAYFHGDKMVGKTNPLEIGVFMSVRGIGRGGYGAFAEVPGKDESVLVRTVSRNTRTKVGIKNGKPHVSIKIQYESEIDEKESAAIQLSDSAILKKIEKATSKDAKRSIEKLIATTQKTKSDIFGFGEHFRAKLPQYWNRNVKTKEKWDGIYQNLTFDVKVDSHIHRVGMKSK</sequence>
<dbReference type="InterPro" id="IPR046953">
    <property type="entry name" value="Spore_GerAC-like_C"/>
</dbReference>
<dbReference type="PANTHER" id="PTHR35789:SF1">
    <property type="entry name" value="SPORE GERMINATION PROTEIN B3"/>
    <property type="match status" value="1"/>
</dbReference>
<gene>
    <name evidence="10" type="ORF">F4694_003619</name>
</gene>
<evidence type="ECO:0000256" key="1">
    <source>
        <dbReference type="ARBA" id="ARBA00004635"/>
    </source>
</evidence>
<keyword evidence="3" id="KW-0309">Germination</keyword>
<evidence type="ECO:0000256" key="5">
    <source>
        <dbReference type="ARBA" id="ARBA00023136"/>
    </source>
</evidence>
<organism evidence="10 11">
    <name type="scientific">Neobacillus niacini</name>
    <dbReference type="NCBI Taxonomy" id="86668"/>
    <lineage>
        <taxon>Bacteria</taxon>
        <taxon>Bacillati</taxon>
        <taxon>Bacillota</taxon>
        <taxon>Bacilli</taxon>
        <taxon>Bacillales</taxon>
        <taxon>Bacillaceae</taxon>
        <taxon>Neobacillus</taxon>
    </lineage>
</organism>
<evidence type="ECO:0000259" key="9">
    <source>
        <dbReference type="Pfam" id="PF25198"/>
    </source>
</evidence>
<name>A0A852TFH3_9BACI</name>
<evidence type="ECO:0000256" key="7">
    <source>
        <dbReference type="ARBA" id="ARBA00023288"/>
    </source>
</evidence>
<dbReference type="AlphaFoldDB" id="A0A852TFH3"/>
<proteinExistence type="inferred from homology"/>
<dbReference type="PANTHER" id="PTHR35789">
    <property type="entry name" value="SPORE GERMINATION PROTEIN B3"/>
    <property type="match status" value="1"/>
</dbReference>
<dbReference type="GO" id="GO:0016020">
    <property type="term" value="C:membrane"/>
    <property type="evidence" value="ECO:0007669"/>
    <property type="project" value="UniProtKB-SubCell"/>
</dbReference>
<dbReference type="Pfam" id="PF25198">
    <property type="entry name" value="Spore_GerAC_N"/>
    <property type="match status" value="1"/>
</dbReference>
<evidence type="ECO:0000313" key="10">
    <source>
        <dbReference type="EMBL" id="NYE06839.1"/>
    </source>
</evidence>
<keyword evidence="7" id="KW-0449">Lipoprotein</keyword>
<evidence type="ECO:0000256" key="2">
    <source>
        <dbReference type="ARBA" id="ARBA00007886"/>
    </source>
</evidence>